<gene>
    <name evidence="1" type="ORF">ACRB68_29070</name>
</gene>
<dbReference type="AlphaFoldDB" id="A0A7K0BUG9"/>
<protein>
    <submittedName>
        <fullName evidence="1">Uncharacterized protein</fullName>
    </submittedName>
</protein>
<sequence length="401" mass="44082">MYSAEARIDDAGNILVAPSAMQDDDRVRDFFGSVITPEEFASDSSDLARKTVYLGGDVSGISGGRLKEAARVLVIRELSHGDGPWPLVGLGQVPIRVHGAGVYYRRFFDPGADHFKRISAEHEFQSLTESTKPGSAHRSGIYLTPVTQDGDELHFRLLRCSTNLSGPTEGFRPTDTHIVEALNREAAAVFRGHAPLNHVLAQIYHNTPATAERKQSKAKISSHADKTKDMPVNGIMAFCTFYDGLDRLQPLAGDPFDHGVKGVSGLTRLSFRLKEPAAEPDGVALPAQFTLTLYPGSVFFMPLSTNRLYTHEIRPAALDAGSLPVRLGYVVRCSNTEAVHKDGHTFLKKDEGLVELEPPTQEGMDELRRLYAEENKSSSFIDYGDRFRFSMNTGDYAAPRA</sequence>
<keyword evidence="2" id="KW-1185">Reference proteome</keyword>
<comment type="caution">
    <text evidence="1">The sequence shown here is derived from an EMBL/GenBank/DDBJ whole genome shotgun (WGS) entry which is preliminary data.</text>
</comment>
<name>A0A7K0BUG9_9ACTN</name>
<dbReference type="Gene3D" id="2.60.120.590">
    <property type="entry name" value="Alpha-ketoglutarate-dependent dioxygenase AlkB-like"/>
    <property type="match status" value="1"/>
</dbReference>
<reference evidence="1 2" key="1">
    <citation type="submission" date="2019-10" db="EMBL/GenBank/DDBJ databases">
        <title>Actinomadura rubteroloni sp. nov. and Actinomadura macrotermitis sp. nov., isolated from the gut of fungus growing-termite Macrotermes natalensis.</title>
        <authorList>
            <person name="Benndorf R."/>
            <person name="Martin K."/>
            <person name="Kuefner M."/>
            <person name="De Beer W."/>
            <person name="Kaster A.-K."/>
            <person name="Vollmers J."/>
            <person name="Poulsen M."/>
            <person name="Beemelmanns C."/>
        </authorList>
    </citation>
    <scope>NUCLEOTIDE SEQUENCE [LARGE SCALE GENOMIC DNA]</scope>
    <source>
        <strain evidence="1 2">RB68</strain>
    </source>
</reference>
<dbReference type="EMBL" id="WEGH01000002">
    <property type="protein sequence ID" value="MQY04845.1"/>
    <property type="molecule type" value="Genomic_DNA"/>
</dbReference>
<accession>A0A7K0BUG9</accession>
<dbReference type="RefSeq" id="WP_328594206.1">
    <property type="nucleotide sequence ID" value="NZ_WEGH01000002.1"/>
</dbReference>
<organism evidence="1 2">
    <name type="scientific">Actinomadura macrotermitis</name>
    <dbReference type="NCBI Taxonomy" id="2585200"/>
    <lineage>
        <taxon>Bacteria</taxon>
        <taxon>Bacillati</taxon>
        <taxon>Actinomycetota</taxon>
        <taxon>Actinomycetes</taxon>
        <taxon>Streptosporangiales</taxon>
        <taxon>Thermomonosporaceae</taxon>
        <taxon>Actinomadura</taxon>
    </lineage>
</organism>
<dbReference type="InterPro" id="IPR037151">
    <property type="entry name" value="AlkB-like_sf"/>
</dbReference>
<dbReference type="Proteomes" id="UP000487268">
    <property type="component" value="Unassembled WGS sequence"/>
</dbReference>
<evidence type="ECO:0000313" key="1">
    <source>
        <dbReference type="EMBL" id="MQY04845.1"/>
    </source>
</evidence>
<evidence type="ECO:0000313" key="2">
    <source>
        <dbReference type="Proteomes" id="UP000487268"/>
    </source>
</evidence>
<proteinExistence type="predicted"/>